<feature type="region of interest" description="Disordered" evidence="6">
    <location>
        <begin position="144"/>
        <end position="171"/>
    </location>
</feature>
<dbReference type="Gene3D" id="3.30.565.10">
    <property type="entry name" value="Histidine kinase-like ATPase, C-terminal domain"/>
    <property type="match status" value="1"/>
</dbReference>
<dbReference type="InterPro" id="IPR050736">
    <property type="entry name" value="Sensor_HK_Regulatory"/>
</dbReference>
<feature type="region of interest" description="Disordered" evidence="6">
    <location>
        <begin position="83"/>
        <end position="104"/>
    </location>
</feature>
<name>A0A941ERY0_9ACTN</name>
<feature type="domain" description="Histidine kinase" evidence="7">
    <location>
        <begin position="1"/>
        <end position="141"/>
    </location>
</feature>
<dbReference type="CDD" id="cd00075">
    <property type="entry name" value="HATPase"/>
    <property type="match status" value="1"/>
</dbReference>
<dbReference type="EC" id="2.7.13.3" evidence="2"/>
<dbReference type="PANTHER" id="PTHR43711:SF1">
    <property type="entry name" value="HISTIDINE KINASE 1"/>
    <property type="match status" value="1"/>
</dbReference>
<dbReference type="InterPro" id="IPR003594">
    <property type="entry name" value="HATPase_dom"/>
</dbReference>
<evidence type="ECO:0000256" key="4">
    <source>
        <dbReference type="ARBA" id="ARBA00022777"/>
    </source>
</evidence>
<dbReference type="PRINTS" id="PR00344">
    <property type="entry name" value="BCTRLSENSOR"/>
</dbReference>
<dbReference type="Pfam" id="PF02518">
    <property type="entry name" value="HATPase_c"/>
    <property type="match status" value="1"/>
</dbReference>
<evidence type="ECO:0000256" key="1">
    <source>
        <dbReference type="ARBA" id="ARBA00000085"/>
    </source>
</evidence>
<dbReference type="PANTHER" id="PTHR43711">
    <property type="entry name" value="TWO-COMPONENT HISTIDINE KINASE"/>
    <property type="match status" value="1"/>
</dbReference>
<gene>
    <name evidence="8" type="ORF">KDL01_28765</name>
</gene>
<feature type="compositionally biased region" description="Gly residues" evidence="6">
    <location>
        <begin position="93"/>
        <end position="104"/>
    </location>
</feature>
<dbReference type="GO" id="GO:0004673">
    <property type="term" value="F:protein histidine kinase activity"/>
    <property type="evidence" value="ECO:0007669"/>
    <property type="project" value="UniProtKB-EC"/>
</dbReference>
<evidence type="ECO:0000256" key="2">
    <source>
        <dbReference type="ARBA" id="ARBA00012438"/>
    </source>
</evidence>
<evidence type="ECO:0000256" key="5">
    <source>
        <dbReference type="ARBA" id="ARBA00023012"/>
    </source>
</evidence>
<dbReference type="InterPro" id="IPR004358">
    <property type="entry name" value="Sig_transdc_His_kin-like_C"/>
</dbReference>
<evidence type="ECO:0000259" key="7">
    <source>
        <dbReference type="PROSITE" id="PS50109"/>
    </source>
</evidence>
<comment type="caution">
    <text evidence="8">The sequence shown here is derived from an EMBL/GenBank/DDBJ whole genome shotgun (WGS) entry which is preliminary data.</text>
</comment>
<evidence type="ECO:0000256" key="3">
    <source>
        <dbReference type="ARBA" id="ARBA00022679"/>
    </source>
</evidence>
<dbReference type="AlphaFoldDB" id="A0A941ERY0"/>
<protein>
    <recommendedName>
        <fullName evidence="2">histidine kinase</fullName>
        <ecNumber evidence="2">2.7.13.3</ecNumber>
    </recommendedName>
</protein>
<dbReference type="PROSITE" id="PS50109">
    <property type="entry name" value="HIS_KIN"/>
    <property type="match status" value="1"/>
</dbReference>
<dbReference type="GO" id="GO:0000160">
    <property type="term" value="P:phosphorelay signal transduction system"/>
    <property type="evidence" value="ECO:0007669"/>
    <property type="project" value="UniProtKB-KW"/>
</dbReference>
<dbReference type="InterPro" id="IPR036890">
    <property type="entry name" value="HATPase_C_sf"/>
</dbReference>
<evidence type="ECO:0000313" key="8">
    <source>
        <dbReference type="EMBL" id="MBR7837305.1"/>
    </source>
</evidence>
<feature type="non-terminal residue" evidence="8">
    <location>
        <position position="1"/>
    </location>
</feature>
<keyword evidence="5" id="KW-0902">Two-component regulatory system</keyword>
<proteinExistence type="predicted"/>
<dbReference type="Proteomes" id="UP000675781">
    <property type="component" value="Unassembled WGS sequence"/>
</dbReference>
<sequence>RQMGIRDRGEPVHVIGDGDRLRQMLANLLANVRAHTPPGTPATISARRTADSVVIEAADAGPGLTADQQEMVFERFYRGDVARGRGRENGTGTSEGGGSTGGSGLGLSIVASVAEAHGGRARVAAAPGAGCVFTVTLPVPGPLPRARDGDFTNAQAPGGAEATNAQTRVND</sequence>
<dbReference type="EMBL" id="JAGSOG010000195">
    <property type="protein sequence ID" value="MBR7837305.1"/>
    <property type="molecule type" value="Genomic_DNA"/>
</dbReference>
<keyword evidence="9" id="KW-1185">Reference proteome</keyword>
<keyword evidence="3" id="KW-0808">Transferase</keyword>
<dbReference type="SMART" id="SM00387">
    <property type="entry name" value="HATPase_c"/>
    <property type="match status" value="1"/>
</dbReference>
<accession>A0A941ERY0</accession>
<keyword evidence="4 8" id="KW-0418">Kinase</keyword>
<reference evidence="8" key="1">
    <citation type="submission" date="2021-04" db="EMBL/GenBank/DDBJ databases">
        <title>Genome based classification of Actinospica acidithermotolerans sp. nov., an actinobacterium isolated from an Indonesian hot spring.</title>
        <authorList>
            <person name="Kusuma A.B."/>
            <person name="Putra K.E."/>
            <person name="Nafisah S."/>
            <person name="Loh J."/>
            <person name="Nouioui I."/>
            <person name="Goodfellow M."/>
        </authorList>
    </citation>
    <scope>NUCLEOTIDE SEQUENCE</scope>
    <source>
        <strain evidence="8">CSCA 57</strain>
    </source>
</reference>
<evidence type="ECO:0000256" key="6">
    <source>
        <dbReference type="SAM" id="MobiDB-lite"/>
    </source>
</evidence>
<dbReference type="InterPro" id="IPR005467">
    <property type="entry name" value="His_kinase_dom"/>
</dbReference>
<organism evidence="8 9">
    <name type="scientific">Actinospica durhamensis</name>
    <dbReference type="NCBI Taxonomy" id="1508375"/>
    <lineage>
        <taxon>Bacteria</taxon>
        <taxon>Bacillati</taxon>
        <taxon>Actinomycetota</taxon>
        <taxon>Actinomycetes</taxon>
        <taxon>Catenulisporales</taxon>
        <taxon>Actinospicaceae</taxon>
        <taxon>Actinospica</taxon>
    </lineage>
</organism>
<dbReference type="SUPFAM" id="SSF55874">
    <property type="entry name" value="ATPase domain of HSP90 chaperone/DNA topoisomerase II/histidine kinase"/>
    <property type="match status" value="1"/>
</dbReference>
<evidence type="ECO:0000313" key="9">
    <source>
        <dbReference type="Proteomes" id="UP000675781"/>
    </source>
</evidence>
<comment type="catalytic activity">
    <reaction evidence="1">
        <text>ATP + protein L-histidine = ADP + protein N-phospho-L-histidine.</text>
        <dbReference type="EC" id="2.7.13.3"/>
    </reaction>
</comment>